<dbReference type="InterPro" id="IPR050297">
    <property type="entry name" value="LipidA_mod_glycosyltrf_83"/>
</dbReference>
<feature type="transmembrane region" description="Helical" evidence="8">
    <location>
        <begin position="190"/>
        <end position="209"/>
    </location>
</feature>
<evidence type="ECO:0000256" key="7">
    <source>
        <dbReference type="ARBA" id="ARBA00023136"/>
    </source>
</evidence>
<protein>
    <submittedName>
        <fullName evidence="10">Glycosyltransferase family 39 protein</fullName>
    </submittedName>
</protein>
<keyword evidence="5 8" id="KW-0812">Transmembrane</keyword>
<evidence type="ECO:0000313" key="10">
    <source>
        <dbReference type="EMBL" id="MBC3539454.1"/>
    </source>
</evidence>
<evidence type="ECO:0000256" key="2">
    <source>
        <dbReference type="ARBA" id="ARBA00022475"/>
    </source>
</evidence>
<dbReference type="EMBL" id="JACOAF010000020">
    <property type="protein sequence ID" value="MBC3539454.1"/>
    <property type="molecule type" value="Genomic_DNA"/>
</dbReference>
<feature type="transmembrane region" description="Helical" evidence="8">
    <location>
        <begin position="69"/>
        <end position="90"/>
    </location>
</feature>
<proteinExistence type="predicted"/>
<keyword evidence="3" id="KW-0328">Glycosyltransferase</keyword>
<evidence type="ECO:0000256" key="8">
    <source>
        <dbReference type="SAM" id="Phobius"/>
    </source>
</evidence>
<feature type="domain" description="Glycosyltransferase RgtA/B/C/D-like" evidence="9">
    <location>
        <begin position="50"/>
        <end position="207"/>
    </location>
</feature>
<dbReference type="RefSeq" id="WP_186635168.1">
    <property type="nucleotide sequence ID" value="NZ_JACOAF010000020.1"/>
</dbReference>
<gene>
    <name evidence="10" type="ORF">H7U12_07150</name>
</gene>
<evidence type="ECO:0000256" key="6">
    <source>
        <dbReference type="ARBA" id="ARBA00022989"/>
    </source>
</evidence>
<evidence type="ECO:0000256" key="4">
    <source>
        <dbReference type="ARBA" id="ARBA00022679"/>
    </source>
</evidence>
<dbReference type="PANTHER" id="PTHR33908:SF11">
    <property type="entry name" value="MEMBRANE PROTEIN"/>
    <property type="match status" value="1"/>
</dbReference>
<feature type="transmembrane region" description="Helical" evidence="8">
    <location>
        <begin position="5"/>
        <end position="23"/>
    </location>
</feature>
<keyword evidence="6 8" id="KW-1133">Transmembrane helix</keyword>
<comment type="caution">
    <text evidence="10">The sequence shown here is derived from an EMBL/GenBank/DDBJ whole genome shotgun (WGS) entry which is preliminary data.</text>
</comment>
<feature type="transmembrane region" description="Helical" evidence="8">
    <location>
        <begin position="266"/>
        <end position="283"/>
    </location>
</feature>
<organism evidence="10 11">
    <name type="scientific">Rufibacter sediminis</name>
    <dbReference type="NCBI Taxonomy" id="2762756"/>
    <lineage>
        <taxon>Bacteria</taxon>
        <taxon>Pseudomonadati</taxon>
        <taxon>Bacteroidota</taxon>
        <taxon>Cytophagia</taxon>
        <taxon>Cytophagales</taxon>
        <taxon>Hymenobacteraceae</taxon>
        <taxon>Rufibacter</taxon>
    </lineage>
</organism>
<keyword evidence="2" id="KW-1003">Cell membrane</keyword>
<feature type="transmembrane region" description="Helical" evidence="8">
    <location>
        <begin position="289"/>
        <end position="307"/>
    </location>
</feature>
<sequence>MTKKTLILIGFILLKFLLQYVLISSDYDLQRDEYLHLDQGQHLAWGFQSVPPFTSWVSYLIYLLGNSVFWVKFFPALFGALTILIVWKAIEELNGNLFALILGATCILFSAVLRLNILYQPNSFDVLSWTAFYFVVIKYFKTESIKWLYIGAFVFAIGFLNKYNIAFLAIGLLPSILLTEQRKIFTNKHFYLSILLGLLIISPNLNWQLKNNFPVIHHLNELSNTQLVNVNRVDFFKSQLFFFSGSLFVIVSALYALIIYKPYKKYSAFFWAMMFTLMVFAYFKAKDYYAIGLYPIYISFGSVFIADKINQGRKKYLQPVAISIPILFFIPIYTIFFPNKSPEHIITRNHTYQKLGLLRWEDGKDHELPQDYADMLGWRELAHKVDSVFSKLPNKEKTLILCDNYGQAGAINYYTKQKIKAVSFNADYIDWFDLNKNYVNLIRIKQSHEVEAELKETSPFFETSLISDSITNKYSREFGTSIFAFIGSKIDLNKRIKDEISESKN</sequence>
<evidence type="ECO:0000256" key="1">
    <source>
        <dbReference type="ARBA" id="ARBA00004651"/>
    </source>
</evidence>
<name>A0ABR6VRD3_9BACT</name>
<feature type="transmembrane region" description="Helical" evidence="8">
    <location>
        <begin position="96"/>
        <end position="117"/>
    </location>
</feature>
<evidence type="ECO:0000313" key="11">
    <source>
        <dbReference type="Proteomes" id="UP000659698"/>
    </source>
</evidence>
<feature type="transmembrane region" description="Helical" evidence="8">
    <location>
        <begin position="240"/>
        <end position="259"/>
    </location>
</feature>
<dbReference type="Pfam" id="PF13231">
    <property type="entry name" value="PMT_2"/>
    <property type="match status" value="1"/>
</dbReference>
<keyword evidence="7 8" id="KW-0472">Membrane</keyword>
<evidence type="ECO:0000256" key="5">
    <source>
        <dbReference type="ARBA" id="ARBA00022692"/>
    </source>
</evidence>
<feature type="transmembrane region" description="Helical" evidence="8">
    <location>
        <begin position="147"/>
        <end position="178"/>
    </location>
</feature>
<feature type="transmembrane region" description="Helical" evidence="8">
    <location>
        <begin position="319"/>
        <end position="337"/>
    </location>
</feature>
<keyword evidence="4" id="KW-0808">Transferase</keyword>
<evidence type="ECO:0000259" key="9">
    <source>
        <dbReference type="Pfam" id="PF13231"/>
    </source>
</evidence>
<accession>A0ABR6VRD3</accession>
<dbReference type="Proteomes" id="UP000659698">
    <property type="component" value="Unassembled WGS sequence"/>
</dbReference>
<reference evidence="10 11" key="1">
    <citation type="journal article" date="2019" name="Int. J. Syst. Evol. Microbiol.">
        <title>Rufibacter sediminis sp. nov., isolated from freshwater lake sediment.</title>
        <authorList>
            <person name="Qu J.H."/>
            <person name="Zhang L.J."/>
            <person name="Fu Y.H."/>
            <person name="Li H.F."/>
        </authorList>
    </citation>
    <scope>NUCLEOTIDE SEQUENCE [LARGE SCALE GENOMIC DNA]</scope>
    <source>
        <strain evidence="10 11">H-1</strain>
    </source>
</reference>
<evidence type="ECO:0000256" key="3">
    <source>
        <dbReference type="ARBA" id="ARBA00022676"/>
    </source>
</evidence>
<comment type="subcellular location">
    <subcellularLocation>
        <location evidence="1">Cell membrane</location>
        <topology evidence="1">Multi-pass membrane protein</topology>
    </subcellularLocation>
</comment>
<keyword evidence="11" id="KW-1185">Reference proteome</keyword>
<dbReference type="PANTHER" id="PTHR33908">
    <property type="entry name" value="MANNOSYLTRANSFERASE YKCB-RELATED"/>
    <property type="match status" value="1"/>
</dbReference>
<dbReference type="InterPro" id="IPR038731">
    <property type="entry name" value="RgtA/B/C-like"/>
</dbReference>